<accession>A0A161M8H8</accession>
<dbReference type="InterPro" id="IPR002870">
    <property type="entry name" value="Peptidase_M12B_N"/>
</dbReference>
<feature type="non-terminal residue" evidence="4">
    <location>
        <position position="168"/>
    </location>
</feature>
<evidence type="ECO:0000259" key="3">
    <source>
        <dbReference type="Pfam" id="PF01562"/>
    </source>
</evidence>
<organism evidence="4">
    <name type="scientific">Triatoma infestans</name>
    <name type="common">Assassin bug</name>
    <dbReference type="NCBI Taxonomy" id="30076"/>
    <lineage>
        <taxon>Eukaryota</taxon>
        <taxon>Metazoa</taxon>
        <taxon>Ecdysozoa</taxon>
        <taxon>Arthropoda</taxon>
        <taxon>Hexapoda</taxon>
        <taxon>Insecta</taxon>
        <taxon>Pterygota</taxon>
        <taxon>Neoptera</taxon>
        <taxon>Paraneoptera</taxon>
        <taxon>Hemiptera</taxon>
        <taxon>Heteroptera</taxon>
        <taxon>Panheteroptera</taxon>
        <taxon>Cimicomorpha</taxon>
        <taxon>Reduviidae</taxon>
        <taxon>Triatominae</taxon>
        <taxon>Triatoma</taxon>
    </lineage>
</organism>
<feature type="non-terminal residue" evidence="4">
    <location>
        <position position="1"/>
    </location>
</feature>
<keyword evidence="2" id="KW-1015">Disulfide bond</keyword>
<reference evidence="4" key="1">
    <citation type="submission" date="2016-04" db="EMBL/GenBank/DDBJ databases">
        <authorList>
            <person name="Calderon-Fernandez G.M.Sr."/>
        </authorList>
    </citation>
    <scope>NUCLEOTIDE SEQUENCE</scope>
    <source>
        <strain evidence="4">Int1</strain>
        <tissue evidence="4">Integument</tissue>
    </source>
</reference>
<dbReference type="GO" id="GO:0008237">
    <property type="term" value="F:metallopeptidase activity"/>
    <property type="evidence" value="ECO:0007669"/>
    <property type="project" value="UniProtKB-KW"/>
</dbReference>
<dbReference type="GO" id="GO:0007229">
    <property type="term" value="P:integrin-mediated signaling pathway"/>
    <property type="evidence" value="ECO:0007669"/>
    <property type="project" value="UniProtKB-KW"/>
</dbReference>
<keyword evidence="4" id="KW-0401">Integrin</keyword>
<evidence type="ECO:0000313" key="4">
    <source>
        <dbReference type="EMBL" id="JAR98710.1"/>
    </source>
</evidence>
<dbReference type="PANTHER" id="PTHR11905:SF159">
    <property type="entry name" value="ADAM METALLOPROTEASE"/>
    <property type="match status" value="1"/>
</dbReference>
<keyword evidence="1" id="KW-0378">Hydrolase</keyword>
<evidence type="ECO:0000256" key="2">
    <source>
        <dbReference type="ARBA" id="ARBA00023157"/>
    </source>
</evidence>
<dbReference type="Pfam" id="PF01562">
    <property type="entry name" value="Pep_M12B_propep"/>
    <property type="match status" value="1"/>
</dbReference>
<proteinExistence type="predicted"/>
<evidence type="ECO:0000256" key="1">
    <source>
        <dbReference type="ARBA" id="ARBA00023049"/>
    </source>
</evidence>
<keyword evidence="1" id="KW-0482">Metalloprotease</keyword>
<feature type="domain" description="Peptidase M12B propeptide" evidence="3">
    <location>
        <begin position="6"/>
        <end position="67"/>
    </location>
</feature>
<reference evidence="4" key="2">
    <citation type="journal article" date="2017" name="J. Med. Entomol.">
        <title>Transcriptome Analysis of the Triatoma infestans (Hemiptera: Reduviidae) Integument.</title>
        <authorList>
            <person name="Calderon-Fernandez G.M."/>
            <person name="Moriconi D.E."/>
            <person name="Dulbecco A.B."/>
            <person name="Juarez M.P."/>
        </authorList>
    </citation>
    <scope>NUCLEOTIDE SEQUENCE</scope>
    <source>
        <strain evidence="4">Int1</strain>
        <tissue evidence="4">Integument</tissue>
    </source>
</reference>
<name>A0A161M8H8_TRIIF</name>
<protein>
    <submittedName>
        <fullName evidence="4">Disintegrin and metalloproteinase with thrombospondin motifs 7-like protein</fullName>
    </submittedName>
</protein>
<dbReference type="PANTHER" id="PTHR11905">
    <property type="entry name" value="ADAM A DISINTEGRIN AND METALLOPROTEASE DOMAIN"/>
    <property type="match status" value="1"/>
</dbReference>
<sequence length="168" mass="19566">RHLQGEYVNYLIPIDNKDHHVQLWPTMDFIAPGLVVEHHAENVKDNISNIVIRQIRSNRCYFNGIVRGEPYSRAILSTCDGLSGIIKTANEHYLIEPVHEDDQPMMDDKQLHLIYKRSDMEPLFNHTNCGTKGTFKEAMSERLRWENIYGVAVENSIRNPIYDHQLHT</sequence>
<dbReference type="EMBL" id="GEMB01004572">
    <property type="protein sequence ID" value="JAR98710.1"/>
    <property type="molecule type" value="Transcribed_RNA"/>
</dbReference>
<dbReference type="AlphaFoldDB" id="A0A161M8H8"/>
<keyword evidence="1" id="KW-0645">Protease</keyword>